<sequence>MRQRFSPPDCSQSAQTCIIIHQNLTQSAFKLANCSRKSSDDIKNSIARICEGEEELTAKEILIYLLQFTKIQYKNRGEEIDFRSKAPPQIQPSQTFVPQL</sequence>
<gene>
    <name evidence="1" type="ORF">AAHA92_03515</name>
</gene>
<reference evidence="1 2" key="1">
    <citation type="submission" date="2024-06" db="EMBL/GenBank/DDBJ databases">
        <title>A chromosome level genome sequence of Diviner's sage (Salvia divinorum).</title>
        <authorList>
            <person name="Ford S.A."/>
            <person name="Ro D.-K."/>
            <person name="Ness R.W."/>
            <person name="Phillips M.A."/>
        </authorList>
    </citation>
    <scope>NUCLEOTIDE SEQUENCE [LARGE SCALE GENOMIC DNA]</scope>
    <source>
        <strain evidence="1">SAF-2024a</strain>
        <tissue evidence="1">Leaf</tissue>
    </source>
</reference>
<organism evidence="1 2">
    <name type="scientific">Salvia divinorum</name>
    <name type="common">Maria pastora</name>
    <name type="synonym">Diviner's sage</name>
    <dbReference type="NCBI Taxonomy" id="28513"/>
    <lineage>
        <taxon>Eukaryota</taxon>
        <taxon>Viridiplantae</taxon>
        <taxon>Streptophyta</taxon>
        <taxon>Embryophyta</taxon>
        <taxon>Tracheophyta</taxon>
        <taxon>Spermatophyta</taxon>
        <taxon>Magnoliopsida</taxon>
        <taxon>eudicotyledons</taxon>
        <taxon>Gunneridae</taxon>
        <taxon>Pentapetalae</taxon>
        <taxon>asterids</taxon>
        <taxon>lamiids</taxon>
        <taxon>Lamiales</taxon>
        <taxon>Lamiaceae</taxon>
        <taxon>Nepetoideae</taxon>
        <taxon>Mentheae</taxon>
        <taxon>Salviinae</taxon>
        <taxon>Salvia</taxon>
        <taxon>Salvia subgen. Calosphace</taxon>
    </lineage>
</organism>
<comment type="caution">
    <text evidence="1">The sequence shown here is derived from an EMBL/GenBank/DDBJ whole genome shotgun (WGS) entry which is preliminary data.</text>
</comment>
<evidence type="ECO:0000313" key="1">
    <source>
        <dbReference type="EMBL" id="KAL1568111.1"/>
    </source>
</evidence>
<dbReference type="AlphaFoldDB" id="A0ABD1IHC9"/>
<evidence type="ECO:0000313" key="2">
    <source>
        <dbReference type="Proteomes" id="UP001567538"/>
    </source>
</evidence>
<dbReference type="Proteomes" id="UP001567538">
    <property type="component" value="Unassembled WGS sequence"/>
</dbReference>
<proteinExistence type="predicted"/>
<accession>A0ABD1IHC9</accession>
<keyword evidence="2" id="KW-1185">Reference proteome</keyword>
<dbReference type="EMBL" id="JBEAFC010000002">
    <property type="protein sequence ID" value="KAL1568111.1"/>
    <property type="molecule type" value="Genomic_DNA"/>
</dbReference>
<protein>
    <submittedName>
        <fullName evidence="1">Uncharacterized protein</fullName>
    </submittedName>
</protein>
<name>A0ABD1IHC9_SALDI</name>